<accession>A0A9D3YZ59</accession>
<protein>
    <submittedName>
        <fullName evidence="2">Uncharacterized protein</fullName>
    </submittedName>
</protein>
<proteinExistence type="predicted"/>
<name>A0A9D3YZ59_DREPO</name>
<evidence type="ECO:0000313" key="2">
    <source>
        <dbReference type="EMBL" id="KAH3707766.1"/>
    </source>
</evidence>
<sequence length="65" mass="7804">MSRKPVSANYYSTDSDSADTPERPQRDLSWPARYERINVDGNHLRYFFRPRFAHNTFVYISKFDL</sequence>
<dbReference type="AlphaFoldDB" id="A0A9D3YZ59"/>
<organism evidence="2 3">
    <name type="scientific">Dreissena polymorpha</name>
    <name type="common">Zebra mussel</name>
    <name type="synonym">Mytilus polymorpha</name>
    <dbReference type="NCBI Taxonomy" id="45954"/>
    <lineage>
        <taxon>Eukaryota</taxon>
        <taxon>Metazoa</taxon>
        <taxon>Spiralia</taxon>
        <taxon>Lophotrochozoa</taxon>
        <taxon>Mollusca</taxon>
        <taxon>Bivalvia</taxon>
        <taxon>Autobranchia</taxon>
        <taxon>Heteroconchia</taxon>
        <taxon>Euheterodonta</taxon>
        <taxon>Imparidentia</taxon>
        <taxon>Neoheterodontei</taxon>
        <taxon>Myida</taxon>
        <taxon>Dreissenoidea</taxon>
        <taxon>Dreissenidae</taxon>
        <taxon>Dreissena</taxon>
    </lineage>
</organism>
<dbReference type="Proteomes" id="UP000828390">
    <property type="component" value="Unassembled WGS sequence"/>
</dbReference>
<comment type="caution">
    <text evidence="2">The sequence shown here is derived from an EMBL/GenBank/DDBJ whole genome shotgun (WGS) entry which is preliminary data.</text>
</comment>
<reference evidence="2" key="1">
    <citation type="journal article" date="2019" name="bioRxiv">
        <title>The Genome of the Zebra Mussel, Dreissena polymorpha: A Resource for Invasive Species Research.</title>
        <authorList>
            <person name="McCartney M.A."/>
            <person name="Auch B."/>
            <person name="Kono T."/>
            <person name="Mallez S."/>
            <person name="Zhang Y."/>
            <person name="Obille A."/>
            <person name="Becker A."/>
            <person name="Abrahante J.E."/>
            <person name="Garbe J."/>
            <person name="Badalamenti J.P."/>
            <person name="Herman A."/>
            <person name="Mangelson H."/>
            <person name="Liachko I."/>
            <person name="Sullivan S."/>
            <person name="Sone E.D."/>
            <person name="Koren S."/>
            <person name="Silverstein K.A.T."/>
            <person name="Beckman K.B."/>
            <person name="Gohl D.M."/>
        </authorList>
    </citation>
    <scope>NUCLEOTIDE SEQUENCE</scope>
    <source>
        <strain evidence="2">Duluth1</strain>
        <tissue evidence="2">Whole animal</tissue>
    </source>
</reference>
<reference evidence="2" key="2">
    <citation type="submission" date="2020-11" db="EMBL/GenBank/DDBJ databases">
        <authorList>
            <person name="McCartney M.A."/>
            <person name="Auch B."/>
            <person name="Kono T."/>
            <person name="Mallez S."/>
            <person name="Becker A."/>
            <person name="Gohl D.M."/>
            <person name="Silverstein K.A.T."/>
            <person name="Koren S."/>
            <person name="Bechman K.B."/>
            <person name="Herman A."/>
            <person name="Abrahante J.E."/>
            <person name="Garbe J."/>
        </authorList>
    </citation>
    <scope>NUCLEOTIDE SEQUENCE</scope>
    <source>
        <strain evidence="2">Duluth1</strain>
        <tissue evidence="2">Whole animal</tissue>
    </source>
</reference>
<gene>
    <name evidence="2" type="ORF">DPMN_067181</name>
</gene>
<feature type="region of interest" description="Disordered" evidence="1">
    <location>
        <begin position="1"/>
        <end position="27"/>
    </location>
</feature>
<keyword evidence="3" id="KW-1185">Reference proteome</keyword>
<evidence type="ECO:0000256" key="1">
    <source>
        <dbReference type="SAM" id="MobiDB-lite"/>
    </source>
</evidence>
<dbReference type="EMBL" id="JAIWYP010000014">
    <property type="protein sequence ID" value="KAH3707766.1"/>
    <property type="molecule type" value="Genomic_DNA"/>
</dbReference>
<evidence type="ECO:0000313" key="3">
    <source>
        <dbReference type="Proteomes" id="UP000828390"/>
    </source>
</evidence>